<sequence length="386" mass="42284">MNHESTRRYPILWFMALAIGAAVAFSAFFEIDQSVRAQGQVIPGSRTQVIQAVDGGVLTAIRVREGDRVRAGDVLAELEPDRARASLAQAQAEVLSKQVALARAQAELADDAPDFTAFGATAQAFVVAQTGLYVQRRKTRDEELSALQSSLALARQELDMSRRLFAAGDLSRTEVMRAQRQMLDLEARTSTVRNKYYQDARIEVTKLEEELAASRARRDERETVLRHTTLVAPMDGVVKSVKVNTVGGVLRPSDELMQISPVDDALVVEVKVNPADRGLLHAGLPVTLRFDAFDSNIYGSVPGRLRYISPDTLSEPGAQGRAQVYYRAEVTASWDDLPAGGARRLHPSDIKPGMIATADVRVGTRSILVYLAKPVTRAFSGALRER</sequence>
<dbReference type="Gene3D" id="2.40.30.170">
    <property type="match status" value="1"/>
</dbReference>
<accession>A0A261SPS8</accession>
<dbReference type="SUPFAM" id="SSF111369">
    <property type="entry name" value="HlyD-like secretion proteins"/>
    <property type="match status" value="1"/>
</dbReference>
<dbReference type="Gene3D" id="2.40.50.100">
    <property type="match status" value="1"/>
</dbReference>
<evidence type="ECO:0000259" key="6">
    <source>
        <dbReference type="Pfam" id="PF26002"/>
    </source>
</evidence>
<dbReference type="RefSeq" id="WP_094825768.1">
    <property type="nucleotide sequence ID" value="NZ_NEVL01000002.1"/>
</dbReference>
<evidence type="ECO:0000256" key="5">
    <source>
        <dbReference type="SAM" id="Phobius"/>
    </source>
</evidence>
<dbReference type="GO" id="GO:0015562">
    <property type="term" value="F:efflux transmembrane transporter activity"/>
    <property type="evidence" value="ECO:0007669"/>
    <property type="project" value="InterPro"/>
</dbReference>
<dbReference type="Gene3D" id="1.10.287.470">
    <property type="entry name" value="Helix hairpin bin"/>
    <property type="match status" value="1"/>
</dbReference>
<dbReference type="PRINTS" id="PR01490">
    <property type="entry name" value="RTXTOXIND"/>
</dbReference>
<dbReference type="Proteomes" id="UP000217005">
    <property type="component" value="Unassembled WGS sequence"/>
</dbReference>
<organism evidence="7 8">
    <name type="scientific">Bordetella genomosp. 1</name>
    <dbReference type="NCBI Taxonomy" id="1395607"/>
    <lineage>
        <taxon>Bacteria</taxon>
        <taxon>Pseudomonadati</taxon>
        <taxon>Pseudomonadota</taxon>
        <taxon>Betaproteobacteria</taxon>
        <taxon>Burkholderiales</taxon>
        <taxon>Alcaligenaceae</taxon>
        <taxon>Bordetella</taxon>
    </lineage>
</organism>
<feature type="transmembrane region" description="Helical" evidence="5">
    <location>
        <begin position="12"/>
        <end position="29"/>
    </location>
</feature>
<dbReference type="EMBL" id="NEVL01000002">
    <property type="protein sequence ID" value="OZI39399.1"/>
    <property type="molecule type" value="Genomic_DNA"/>
</dbReference>
<evidence type="ECO:0000256" key="4">
    <source>
        <dbReference type="ARBA" id="ARBA00023136"/>
    </source>
</evidence>
<gene>
    <name evidence="7" type="ORF">CEG14_07725</name>
</gene>
<proteinExistence type="predicted"/>
<keyword evidence="4 5" id="KW-0472">Membrane</keyword>
<dbReference type="GO" id="GO:0016020">
    <property type="term" value="C:membrane"/>
    <property type="evidence" value="ECO:0007669"/>
    <property type="project" value="UniProtKB-SubCell"/>
</dbReference>
<dbReference type="InterPro" id="IPR058982">
    <property type="entry name" value="Beta-barrel_AprE"/>
</dbReference>
<dbReference type="AlphaFoldDB" id="A0A261SPS8"/>
<comment type="subcellular location">
    <subcellularLocation>
        <location evidence="1">Membrane</location>
        <topology evidence="1">Single-pass membrane protein</topology>
    </subcellularLocation>
</comment>
<comment type="caution">
    <text evidence="7">The sequence shown here is derived from an EMBL/GenBank/DDBJ whole genome shotgun (WGS) entry which is preliminary data.</text>
</comment>
<evidence type="ECO:0000313" key="8">
    <source>
        <dbReference type="Proteomes" id="UP000217005"/>
    </source>
</evidence>
<feature type="domain" description="AprE-like beta-barrel" evidence="6">
    <location>
        <begin position="266"/>
        <end position="362"/>
    </location>
</feature>
<keyword evidence="2 5" id="KW-0812">Transmembrane</keyword>
<name>A0A261SPS8_9BORD</name>
<protein>
    <submittedName>
        <fullName evidence="7">Secretion protein</fullName>
    </submittedName>
</protein>
<evidence type="ECO:0000256" key="3">
    <source>
        <dbReference type="ARBA" id="ARBA00022989"/>
    </source>
</evidence>
<reference evidence="7 8" key="1">
    <citation type="submission" date="2017-05" db="EMBL/GenBank/DDBJ databases">
        <title>Complete and WGS of Bordetella genogroups.</title>
        <authorList>
            <person name="Spilker T."/>
            <person name="LiPuma J."/>
        </authorList>
    </citation>
    <scope>NUCLEOTIDE SEQUENCE [LARGE SCALE GENOMIC DNA]</scope>
    <source>
        <strain evidence="7 8">AU17610</strain>
    </source>
</reference>
<dbReference type="SUPFAM" id="SSF56954">
    <property type="entry name" value="Outer membrane efflux proteins (OEP)"/>
    <property type="match status" value="1"/>
</dbReference>
<dbReference type="Pfam" id="PF26002">
    <property type="entry name" value="Beta-barrel_AprE"/>
    <property type="match status" value="1"/>
</dbReference>
<dbReference type="OrthoDB" id="9813967at2"/>
<dbReference type="InterPro" id="IPR050739">
    <property type="entry name" value="MFP"/>
</dbReference>
<evidence type="ECO:0000313" key="7">
    <source>
        <dbReference type="EMBL" id="OZI39399.1"/>
    </source>
</evidence>
<keyword evidence="3 5" id="KW-1133">Transmembrane helix</keyword>
<evidence type="ECO:0000256" key="1">
    <source>
        <dbReference type="ARBA" id="ARBA00004167"/>
    </source>
</evidence>
<dbReference type="PANTHER" id="PTHR30386:SF26">
    <property type="entry name" value="TRANSPORT PROTEIN COMB"/>
    <property type="match status" value="1"/>
</dbReference>
<evidence type="ECO:0000256" key="2">
    <source>
        <dbReference type="ARBA" id="ARBA00022692"/>
    </source>
</evidence>
<dbReference type="PANTHER" id="PTHR30386">
    <property type="entry name" value="MEMBRANE FUSION SUBUNIT OF EMRAB-TOLC MULTIDRUG EFFLUX PUMP"/>
    <property type="match status" value="1"/>
</dbReference>